<reference evidence="1" key="1">
    <citation type="submission" date="2013-08" db="EMBL/GenBank/DDBJ databases">
        <authorList>
            <person name="Mendez C."/>
            <person name="Richter M."/>
            <person name="Ferrer M."/>
            <person name="Sanchez J."/>
        </authorList>
    </citation>
    <scope>NUCLEOTIDE SEQUENCE</scope>
</reference>
<name>T0ZJY6_9ZZZZ</name>
<dbReference type="PANTHER" id="PTHR11773">
    <property type="entry name" value="GLYCINE DEHYDROGENASE, DECARBOXYLATING"/>
    <property type="match status" value="1"/>
</dbReference>
<sequence>MTFRQARYDEPLLWEVRDPVDERPGVPALPGVPVGLLRKHPVAWPELSELELARHFTRLSQMNFGIETAFYPLGSCTMKYNPRVAELLSRREALLGAHPAQPEETVQGLLELLYELEGA</sequence>
<dbReference type="SUPFAM" id="SSF53383">
    <property type="entry name" value="PLP-dependent transferases"/>
    <property type="match status" value="1"/>
</dbReference>
<dbReference type="GO" id="GO:0016594">
    <property type="term" value="F:glycine binding"/>
    <property type="evidence" value="ECO:0007669"/>
    <property type="project" value="TreeGrafter"/>
</dbReference>
<dbReference type="InterPro" id="IPR015424">
    <property type="entry name" value="PyrdxlP-dep_Trfase"/>
</dbReference>
<reference evidence="1" key="2">
    <citation type="journal article" date="2014" name="ISME J.">
        <title>Microbial stratification in low pH oxic and suboxic macroscopic growths along an acid mine drainage.</title>
        <authorList>
            <person name="Mendez-Garcia C."/>
            <person name="Mesa V."/>
            <person name="Sprenger R.R."/>
            <person name="Richter M."/>
            <person name="Diez M.S."/>
            <person name="Solano J."/>
            <person name="Bargiela R."/>
            <person name="Golyshina O.V."/>
            <person name="Manteca A."/>
            <person name="Ramos J.L."/>
            <person name="Gallego J.R."/>
            <person name="Llorente I."/>
            <person name="Martins Dos Santos V.A."/>
            <person name="Jensen O.N."/>
            <person name="Pelaez A.I."/>
            <person name="Sanchez J."/>
            <person name="Ferrer M."/>
        </authorList>
    </citation>
    <scope>NUCLEOTIDE SEQUENCE</scope>
</reference>
<evidence type="ECO:0000313" key="1">
    <source>
        <dbReference type="EMBL" id="EQD44782.1"/>
    </source>
</evidence>
<dbReference type="GO" id="GO:0030170">
    <property type="term" value="F:pyridoxal phosphate binding"/>
    <property type="evidence" value="ECO:0007669"/>
    <property type="project" value="TreeGrafter"/>
</dbReference>
<dbReference type="GO" id="GO:0005829">
    <property type="term" value="C:cytosol"/>
    <property type="evidence" value="ECO:0007669"/>
    <property type="project" value="TreeGrafter"/>
</dbReference>
<dbReference type="EMBL" id="AUZY01008809">
    <property type="protein sequence ID" value="EQD44782.1"/>
    <property type="molecule type" value="Genomic_DNA"/>
</dbReference>
<dbReference type="PANTHER" id="PTHR11773:SF1">
    <property type="entry name" value="GLYCINE DEHYDROGENASE (DECARBOXYLATING), MITOCHONDRIAL"/>
    <property type="match status" value="1"/>
</dbReference>
<dbReference type="GO" id="GO:0004375">
    <property type="term" value="F:glycine dehydrogenase (decarboxylating) activity"/>
    <property type="evidence" value="ECO:0007669"/>
    <property type="project" value="InterPro"/>
</dbReference>
<feature type="non-terminal residue" evidence="1">
    <location>
        <position position="119"/>
    </location>
</feature>
<proteinExistence type="predicted"/>
<accession>T0ZJY6</accession>
<dbReference type="InterPro" id="IPR020581">
    <property type="entry name" value="GDC_P"/>
</dbReference>
<protein>
    <submittedName>
        <fullName evidence="1">Glycine dehydrogenase subunit 2</fullName>
    </submittedName>
</protein>
<organism evidence="1">
    <name type="scientific">mine drainage metagenome</name>
    <dbReference type="NCBI Taxonomy" id="410659"/>
    <lineage>
        <taxon>unclassified sequences</taxon>
        <taxon>metagenomes</taxon>
        <taxon>ecological metagenomes</taxon>
    </lineage>
</organism>
<gene>
    <name evidence="1" type="ORF">B1B_13378</name>
</gene>
<dbReference type="GO" id="GO:0005960">
    <property type="term" value="C:glycine cleavage complex"/>
    <property type="evidence" value="ECO:0007669"/>
    <property type="project" value="TreeGrafter"/>
</dbReference>
<comment type="caution">
    <text evidence="1">The sequence shown here is derived from an EMBL/GenBank/DDBJ whole genome shotgun (WGS) entry which is preliminary data.</text>
</comment>
<dbReference type="AlphaFoldDB" id="T0ZJY6"/>
<dbReference type="GO" id="GO:0019464">
    <property type="term" value="P:glycine decarboxylation via glycine cleavage system"/>
    <property type="evidence" value="ECO:0007669"/>
    <property type="project" value="TreeGrafter"/>
</dbReference>
<dbReference type="Gene3D" id="6.20.440.10">
    <property type="match status" value="1"/>
</dbReference>